<evidence type="ECO:0000313" key="2">
    <source>
        <dbReference type="Proteomes" id="UP000054166"/>
    </source>
</evidence>
<dbReference type="HOGENOM" id="CLU_2997245_0_0_1"/>
<dbReference type="EMBL" id="KN832990">
    <property type="protein sequence ID" value="KIM83510.1"/>
    <property type="molecule type" value="Genomic_DNA"/>
</dbReference>
<sequence>MVLGPNTSEIPTIMNSHVQPALALCPSATAISTKAGIIQIIRFKMGWCCDFRRNKSA</sequence>
<reference evidence="2" key="2">
    <citation type="submission" date="2015-01" db="EMBL/GenBank/DDBJ databases">
        <title>Evolutionary Origins and Diversification of the Mycorrhizal Mutualists.</title>
        <authorList>
            <consortium name="DOE Joint Genome Institute"/>
            <consortium name="Mycorrhizal Genomics Consortium"/>
            <person name="Kohler A."/>
            <person name="Kuo A."/>
            <person name="Nagy L.G."/>
            <person name="Floudas D."/>
            <person name="Copeland A."/>
            <person name="Barry K.W."/>
            <person name="Cichocki N."/>
            <person name="Veneault-Fourrey C."/>
            <person name="LaButti K."/>
            <person name="Lindquist E.A."/>
            <person name="Lipzen A."/>
            <person name="Lundell T."/>
            <person name="Morin E."/>
            <person name="Murat C."/>
            <person name="Riley R."/>
            <person name="Ohm R."/>
            <person name="Sun H."/>
            <person name="Tunlid A."/>
            <person name="Henrissat B."/>
            <person name="Grigoriev I.V."/>
            <person name="Hibbett D.S."/>
            <person name="Martin F."/>
        </authorList>
    </citation>
    <scope>NUCLEOTIDE SEQUENCE [LARGE SCALE GENOMIC DNA]</scope>
    <source>
        <strain evidence="2">F 1598</strain>
    </source>
</reference>
<proteinExistence type="predicted"/>
<protein>
    <submittedName>
        <fullName evidence="1">Uncharacterized protein</fullName>
    </submittedName>
</protein>
<dbReference type="Proteomes" id="UP000054166">
    <property type="component" value="Unassembled WGS sequence"/>
</dbReference>
<accession>A0A0C3FGM5</accession>
<name>A0A0C3FGM5_PILCF</name>
<reference evidence="1 2" key="1">
    <citation type="submission" date="2014-04" db="EMBL/GenBank/DDBJ databases">
        <authorList>
            <consortium name="DOE Joint Genome Institute"/>
            <person name="Kuo A."/>
            <person name="Tarkka M."/>
            <person name="Buscot F."/>
            <person name="Kohler A."/>
            <person name="Nagy L.G."/>
            <person name="Floudas D."/>
            <person name="Copeland A."/>
            <person name="Barry K.W."/>
            <person name="Cichocki N."/>
            <person name="Veneault-Fourrey C."/>
            <person name="LaButti K."/>
            <person name="Lindquist E.A."/>
            <person name="Lipzen A."/>
            <person name="Lundell T."/>
            <person name="Morin E."/>
            <person name="Murat C."/>
            <person name="Sun H."/>
            <person name="Tunlid A."/>
            <person name="Henrissat B."/>
            <person name="Grigoriev I.V."/>
            <person name="Hibbett D.S."/>
            <person name="Martin F."/>
            <person name="Nordberg H.P."/>
            <person name="Cantor M.N."/>
            <person name="Hua S.X."/>
        </authorList>
    </citation>
    <scope>NUCLEOTIDE SEQUENCE [LARGE SCALE GENOMIC DNA]</scope>
    <source>
        <strain evidence="1 2">F 1598</strain>
    </source>
</reference>
<dbReference type="InParanoid" id="A0A0C3FGM5"/>
<evidence type="ECO:0000313" key="1">
    <source>
        <dbReference type="EMBL" id="KIM83510.1"/>
    </source>
</evidence>
<gene>
    <name evidence="1" type="ORF">PILCRDRAFT_819131</name>
</gene>
<keyword evidence="2" id="KW-1185">Reference proteome</keyword>
<dbReference type="AlphaFoldDB" id="A0A0C3FGM5"/>
<organism evidence="1 2">
    <name type="scientific">Piloderma croceum (strain F 1598)</name>
    <dbReference type="NCBI Taxonomy" id="765440"/>
    <lineage>
        <taxon>Eukaryota</taxon>
        <taxon>Fungi</taxon>
        <taxon>Dikarya</taxon>
        <taxon>Basidiomycota</taxon>
        <taxon>Agaricomycotina</taxon>
        <taxon>Agaricomycetes</taxon>
        <taxon>Agaricomycetidae</taxon>
        <taxon>Atheliales</taxon>
        <taxon>Atheliaceae</taxon>
        <taxon>Piloderma</taxon>
    </lineage>
</organism>